<reference evidence="1 2" key="1">
    <citation type="submission" date="2015-10" db="EMBL/GenBank/DDBJ databases">
        <authorList>
            <person name="Gilbert D.G."/>
        </authorList>
    </citation>
    <scope>NUCLEOTIDE SEQUENCE [LARGE SCALE GENOMIC DNA]</scope>
    <source>
        <strain evidence="1">COMA1</strain>
    </source>
</reference>
<evidence type="ECO:0000313" key="1">
    <source>
        <dbReference type="EMBL" id="CUS34234.1"/>
    </source>
</evidence>
<organism evidence="1 2">
    <name type="scientific">Candidatus Nitrospira nitrosa</name>
    <dbReference type="NCBI Taxonomy" id="1742972"/>
    <lineage>
        <taxon>Bacteria</taxon>
        <taxon>Pseudomonadati</taxon>
        <taxon>Nitrospirota</taxon>
        <taxon>Nitrospiria</taxon>
        <taxon>Nitrospirales</taxon>
        <taxon>Nitrospiraceae</taxon>
        <taxon>Nitrospira</taxon>
    </lineage>
</organism>
<dbReference type="RefSeq" id="WP_141654250.1">
    <property type="nucleotide sequence ID" value="NZ_CZQA01000001.1"/>
</dbReference>
<protein>
    <submittedName>
        <fullName evidence="1">Uncharacterized protein</fullName>
    </submittedName>
</protein>
<dbReference type="OrthoDB" id="9847763at2"/>
<gene>
    <name evidence="1" type="ORF">COMA1_11590</name>
</gene>
<dbReference type="Proteomes" id="UP000199032">
    <property type="component" value="Unassembled WGS sequence"/>
</dbReference>
<sequence>MVRKMRKEISRVLTGCWVVLWLTGSLSVAQGNLLPQWNMPHCPSGQAQHSQQSHNHCAWHCSGFDIQSSGGRGETPADLQLGLVWSLGTIPFQHADVDGQYPPRGPPQAILEIA</sequence>
<keyword evidence="2" id="KW-1185">Reference proteome</keyword>
<dbReference type="EMBL" id="CZQA01000001">
    <property type="protein sequence ID" value="CUS34234.1"/>
    <property type="molecule type" value="Genomic_DNA"/>
</dbReference>
<proteinExistence type="predicted"/>
<name>A0A0S4LBX7_9BACT</name>
<dbReference type="STRING" id="1742972.COMA1_11590"/>
<dbReference type="AlphaFoldDB" id="A0A0S4LBX7"/>
<evidence type="ECO:0000313" key="2">
    <source>
        <dbReference type="Proteomes" id="UP000199032"/>
    </source>
</evidence>
<accession>A0A0S4LBX7</accession>